<evidence type="ECO:0000313" key="7">
    <source>
        <dbReference type="Proteomes" id="UP000649604"/>
    </source>
</evidence>
<keyword evidence="4 5" id="KW-0472">Membrane</keyword>
<comment type="caution">
    <text evidence="6">The sequence shown here is derived from an EMBL/GenBank/DDBJ whole genome shotgun (WGS) entry which is preliminary data.</text>
</comment>
<evidence type="ECO:0008006" key="8">
    <source>
        <dbReference type="Google" id="ProtNLM"/>
    </source>
</evidence>
<proteinExistence type="predicted"/>
<evidence type="ECO:0000256" key="5">
    <source>
        <dbReference type="SAM" id="Phobius"/>
    </source>
</evidence>
<dbReference type="InterPro" id="IPR003339">
    <property type="entry name" value="ABC/ECF_trnsptr_transmembrane"/>
</dbReference>
<organism evidence="6 7">
    <name type="scientific">candidate division KSB3 bacterium</name>
    <dbReference type="NCBI Taxonomy" id="2044937"/>
    <lineage>
        <taxon>Bacteria</taxon>
        <taxon>candidate division KSB3</taxon>
    </lineage>
</organism>
<dbReference type="AlphaFoldDB" id="A0A9D5JT14"/>
<feature type="transmembrane region" description="Helical" evidence="5">
    <location>
        <begin position="91"/>
        <end position="110"/>
    </location>
</feature>
<name>A0A9D5JT14_9BACT</name>
<gene>
    <name evidence="6" type="ORF">GF339_03980</name>
</gene>
<feature type="transmembrane region" description="Helical" evidence="5">
    <location>
        <begin position="225"/>
        <end position="243"/>
    </location>
</feature>
<feature type="transmembrane region" description="Helical" evidence="5">
    <location>
        <begin position="12"/>
        <end position="42"/>
    </location>
</feature>
<accession>A0A9D5JT14</accession>
<dbReference type="EMBL" id="WJJP01000121">
    <property type="protein sequence ID" value="MBD3323718.1"/>
    <property type="molecule type" value="Genomic_DNA"/>
</dbReference>
<feature type="transmembrane region" description="Helical" evidence="5">
    <location>
        <begin position="54"/>
        <end position="71"/>
    </location>
</feature>
<dbReference type="PANTHER" id="PTHR33514:SF13">
    <property type="entry name" value="PROTEIN ABCI12, CHLOROPLASTIC"/>
    <property type="match status" value="1"/>
</dbReference>
<sequence length="244" mass="27452">MPRLDPRTKLLATIILILVTFSITQGFQMLVVSGLLLITLIISHTPLSRYARNVMLLSWLLLFTFLLRIWQDISFVPALTVDLSPDTLKEGGLAVGRLLLVVGWGTVLGATSSPLDIVTGLERLLRPVRRLGVPVQTLSTITMLTLRFIPILLEERRNLVHAYIARGLDLQRGSLFVRLKNYLLVCMPLVSSLLRRVEQITVAMETRRFQAGTARTALYELHMRVVDYLLLGGCLLFWGGIYTL</sequence>
<evidence type="ECO:0000256" key="3">
    <source>
        <dbReference type="ARBA" id="ARBA00022989"/>
    </source>
</evidence>
<evidence type="ECO:0000313" key="6">
    <source>
        <dbReference type="EMBL" id="MBD3323718.1"/>
    </source>
</evidence>
<dbReference type="GO" id="GO:0005886">
    <property type="term" value="C:plasma membrane"/>
    <property type="evidence" value="ECO:0007669"/>
    <property type="project" value="TreeGrafter"/>
</dbReference>
<evidence type="ECO:0000256" key="1">
    <source>
        <dbReference type="ARBA" id="ARBA00004141"/>
    </source>
</evidence>
<keyword evidence="3 5" id="KW-1133">Transmembrane helix</keyword>
<dbReference type="PANTHER" id="PTHR33514">
    <property type="entry name" value="PROTEIN ABCI12, CHLOROPLASTIC"/>
    <property type="match status" value="1"/>
</dbReference>
<comment type="subcellular location">
    <subcellularLocation>
        <location evidence="1">Membrane</location>
        <topology evidence="1">Multi-pass membrane protein</topology>
    </subcellularLocation>
</comment>
<reference evidence="6" key="1">
    <citation type="submission" date="2019-11" db="EMBL/GenBank/DDBJ databases">
        <title>Microbial mats filling the niche in hypersaline microbial mats.</title>
        <authorList>
            <person name="Wong H.L."/>
            <person name="Macleod F.I."/>
            <person name="White R.A. III"/>
            <person name="Burns B.P."/>
        </authorList>
    </citation>
    <scope>NUCLEOTIDE SEQUENCE</scope>
    <source>
        <strain evidence="6">Rbin_158</strain>
    </source>
</reference>
<protein>
    <recommendedName>
        <fullName evidence="8">Energy-coupling factor transporter transmembrane protein EcfT</fullName>
    </recommendedName>
</protein>
<dbReference type="Proteomes" id="UP000649604">
    <property type="component" value="Unassembled WGS sequence"/>
</dbReference>
<dbReference type="Pfam" id="PF02361">
    <property type="entry name" value="CbiQ"/>
    <property type="match status" value="1"/>
</dbReference>
<evidence type="ECO:0000256" key="4">
    <source>
        <dbReference type="ARBA" id="ARBA00023136"/>
    </source>
</evidence>
<evidence type="ECO:0000256" key="2">
    <source>
        <dbReference type="ARBA" id="ARBA00022692"/>
    </source>
</evidence>
<dbReference type="CDD" id="cd16914">
    <property type="entry name" value="EcfT"/>
    <property type="match status" value="1"/>
</dbReference>
<keyword evidence="2 5" id="KW-0812">Transmembrane</keyword>